<gene>
    <name evidence="3" type="ORF">BT93_L2120</name>
</gene>
<dbReference type="Gene3D" id="3.40.1190.20">
    <property type="match status" value="1"/>
</dbReference>
<dbReference type="Proteomes" id="UP000806378">
    <property type="component" value="Unassembled WGS sequence"/>
</dbReference>
<dbReference type="PANTHER" id="PTHR42774">
    <property type="entry name" value="PHOSPHOTRANSFERASE SYSTEM TRANSPORT PROTEIN"/>
    <property type="match status" value="1"/>
</dbReference>
<dbReference type="OrthoDB" id="204058at2759"/>
<dbReference type="Gramene" id="rna-gnl|WGS:JABURB|Cocit.L2120.1">
    <property type="protein sequence ID" value="cds-KAF7848298.1"/>
    <property type="gene ID" value="gene-BT93_L2120"/>
</dbReference>
<keyword evidence="4" id="KW-1185">Reference proteome</keyword>
<dbReference type="PANTHER" id="PTHR42774:SF3">
    <property type="entry name" value="KETOHEXOKINASE"/>
    <property type="match status" value="1"/>
</dbReference>
<dbReference type="SUPFAM" id="SSF53613">
    <property type="entry name" value="Ribokinase-like"/>
    <property type="match status" value="1"/>
</dbReference>
<evidence type="ECO:0000313" key="4">
    <source>
        <dbReference type="Proteomes" id="UP000806378"/>
    </source>
</evidence>
<dbReference type="InterPro" id="IPR052562">
    <property type="entry name" value="Ketohexokinase-related"/>
</dbReference>
<evidence type="ECO:0000259" key="2">
    <source>
        <dbReference type="Pfam" id="PF00294"/>
    </source>
</evidence>
<dbReference type="InterPro" id="IPR029056">
    <property type="entry name" value="Ribokinase-like"/>
</dbReference>
<dbReference type="AlphaFoldDB" id="A0A8T0CKX2"/>
<dbReference type="InterPro" id="IPR011611">
    <property type="entry name" value="PfkB_dom"/>
</dbReference>
<reference evidence="3" key="1">
    <citation type="submission" date="2020-05" db="EMBL/GenBank/DDBJ databases">
        <title>WGS assembly of Corymbia citriodora subspecies variegata.</title>
        <authorList>
            <person name="Barry K."/>
            <person name="Hundley H."/>
            <person name="Shu S."/>
            <person name="Jenkins J."/>
            <person name="Grimwood J."/>
            <person name="Baten A."/>
        </authorList>
    </citation>
    <scope>NUCLEOTIDE SEQUENCE</scope>
    <source>
        <strain evidence="3">CV2-018</strain>
    </source>
</reference>
<protein>
    <recommendedName>
        <fullName evidence="2">Carbohydrate kinase PfkB domain-containing protein</fullName>
    </recommendedName>
</protein>
<dbReference type="Pfam" id="PF00294">
    <property type="entry name" value="PfkB"/>
    <property type="match status" value="1"/>
</dbReference>
<sequence>MGEHGCLMLERSPDAENPLMGEEDADSLWRSLEQERDDSVARPMCIASEVVKLTANGLGTLTGRLLVGTAERIPPSELVDTIGARDAFIGAIIYALCMNMAPEKMLPFAATVAAAGCKEWGARTGLPYRIDPCLAPYLGETSYSA</sequence>
<name>A0A8T0CKX2_CORYI</name>
<dbReference type="EMBL" id="MU090193">
    <property type="protein sequence ID" value="KAF7848298.1"/>
    <property type="molecule type" value="Genomic_DNA"/>
</dbReference>
<accession>A0A8T0CKX2</accession>
<organism evidence="3 4">
    <name type="scientific">Corymbia citriodora subsp. variegata</name>
    <dbReference type="NCBI Taxonomy" id="360336"/>
    <lineage>
        <taxon>Eukaryota</taxon>
        <taxon>Viridiplantae</taxon>
        <taxon>Streptophyta</taxon>
        <taxon>Embryophyta</taxon>
        <taxon>Tracheophyta</taxon>
        <taxon>Spermatophyta</taxon>
        <taxon>Magnoliopsida</taxon>
        <taxon>eudicotyledons</taxon>
        <taxon>Gunneridae</taxon>
        <taxon>Pentapetalae</taxon>
        <taxon>rosids</taxon>
        <taxon>malvids</taxon>
        <taxon>Myrtales</taxon>
        <taxon>Myrtaceae</taxon>
        <taxon>Myrtoideae</taxon>
        <taxon>Eucalypteae</taxon>
        <taxon>Corymbia</taxon>
    </lineage>
</organism>
<evidence type="ECO:0000256" key="1">
    <source>
        <dbReference type="SAM" id="MobiDB-lite"/>
    </source>
</evidence>
<proteinExistence type="predicted"/>
<feature type="domain" description="Carbohydrate kinase PfkB" evidence="2">
    <location>
        <begin position="23"/>
        <end position="127"/>
    </location>
</feature>
<comment type="caution">
    <text evidence="3">The sequence shown here is derived from an EMBL/GenBank/DDBJ whole genome shotgun (WGS) entry which is preliminary data.</text>
</comment>
<feature type="region of interest" description="Disordered" evidence="1">
    <location>
        <begin position="1"/>
        <end position="21"/>
    </location>
</feature>
<evidence type="ECO:0000313" key="3">
    <source>
        <dbReference type="EMBL" id="KAF7848298.1"/>
    </source>
</evidence>